<evidence type="ECO:0000256" key="2">
    <source>
        <dbReference type="ARBA" id="ARBA00022553"/>
    </source>
</evidence>
<dbReference type="EMBL" id="WUBL01000177">
    <property type="protein sequence ID" value="KAF2963864.1"/>
    <property type="molecule type" value="Genomic_DNA"/>
</dbReference>
<name>A0A7C8IM80_9PEZI</name>
<dbReference type="OrthoDB" id="10253869at2759"/>
<evidence type="ECO:0000259" key="3">
    <source>
        <dbReference type="Pfam" id="PF00501"/>
    </source>
</evidence>
<dbReference type="SUPFAM" id="SSF56801">
    <property type="entry name" value="Acetyl-CoA synthetase-like"/>
    <property type="match status" value="1"/>
</dbReference>
<evidence type="ECO:0000313" key="5">
    <source>
        <dbReference type="Proteomes" id="UP000481858"/>
    </source>
</evidence>
<keyword evidence="2" id="KW-0597">Phosphoprotein</keyword>
<sequence>MANAIPRKLWEHPNPKSTQLWEFMQLINQKYHLNLKTFQDIYRFSVDKRSEFYDEVFKFSNLIHSGSYTRVVDESKLIDSIPRWFEGVYLNWAENMLWSRSSTDPSDYRGKGGKEDDKIAVTEVREGMMELRHVTWATLRKLVTAYADALYAAGVRRGDRVVVVASHSVETLTIFLATSWLGALFSSSSTDMGVQGILQRVVQVNPKYIFMDDATLYNGKKLDLRQKMTEVVAGMRDCSNFRGLVSVRRFHDNLDISSIPKTQTLDAFLNSRQHVTPPIERVAFHEPFLVCYSSGTTGIPKAIVHSVGGVLVNSAKEARLHDDMRSDAVSLQYTTTGWIMYLASVGGLFGGARVILYDGSPFQPDLQSFIKLVGDQKVTRLGISPRLMYEIVKAGISPREITDLSSLRMVTSTGMVLSNQLFEWFYDKGFPPSVHLNNISGGTDIAGCFAQGNLLTPVYVGGLQGAALGIDVQLYDSLLPPGPGKVVPDGTPGELVATKSFPNVPVCLWGDKEPAGAPGTKYHSAYFARYDHVWAHGDFCVYHPVTKNLTFLGRADGVLNPSGVRFGSADIYSVIERNFADDIADCVCVGQRRPQDNDESVMLFLLMRPGRKFSQQLVRNVKEAIRKETTKRHVPKYVFETPEIPTTVNLKKVELPVKQIVSGHVIKPSGTLLNPKSLDYYYQFAKVEELVPPKEKLPDTTDASVAFQISTHNSPRTWFLTSSLSPLAVRLIRQLLIHGDYVVACLPPHEIENDDRSADFRELVNECKSNRKDREGWKDRIRSIRCDGRIMSQCGAAMAEAKHVFGRIDILLCCTSEAVVGTVEELSTSLATQNLVRDQFETIFFSQVNFIKAALPMLRAEHTGHIMVLTSVGGHIGTPGMSMYTAATWALEGFCDSLAYEVAPFNIKVTIVQPHKEIQTLTNKIVFSPSLPCYDSENNPAPSVRDMLTNMLNLNPETTIEQSETDILHRYPKLPSASTDRLVAETVHALTAIGGHENPPARHIVGFEGAEAVKEKLKTVTEELEDFVEASVSVDIFETELKNEARQGKAKVTEDDAGILPSSMVP</sequence>
<dbReference type="InParanoid" id="A0A7C8IM80"/>
<comment type="caution">
    <text evidence="4">The sequence shown here is derived from an EMBL/GenBank/DDBJ whole genome shotgun (WGS) entry which is preliminary data.</text>
</comment>
<feature type="domain" description="AMP-dependent synthetase/ligase" evidence="3">
    <location>
        <begin position="116"/>
        <end position="497"/>
    </location>
</feature>
<keyword evidence="5" id="KW-1185">Reference proteome</keyword>
<dbReference type="AlphaFoldDB" id="A0A7C8IM80"/>
<dbReference type="InterPro" id="IPR005914">
    <property type="entry name" value="Acac_CoA_synth"/>
</dbReference>
<reference evidence="4 5" key="1">
    <citation type="submission" date="2019-12" db="EMBL/GenBank/DDBJ databases">
        <title>Draft genome sequence of the ascomycete Xylaria multiplex DSM 110363.</title>
        <authorList>
            <person name="Buettner E."/>
            <person name="Kellner H."/>
        </authorList>
    </citation>
    <scope>NUCLEOTIDE SEQUENCE [LARGE SCALE GENOMIC DNA]</scope>
    <source>
        <strain evidence="4 5">DSM 110363</strain>
    </source>
</reference>
<organism evidence="4 5">
    <name type="scientific">Xylaria multiplex</name>
    <dbReference type="NCBI Taxonomy" id="323545"/>
    <lineage>
        <taxon>Eukaryota</taxon>
        <taxon>Fungi</taxon>
        <taxon>Dikarya</taxon>
        <taxon>Ascomycota</taxon>
        <taxon>Pezizomycotina</taxon>
        <taxon>Sordariomycetes</taxon>
        <taxon>Xylariomycetidae</taxon>
        <taxon>Xylariales</taxon>
        <taxon>Xylariaceae</taxon>
        <taxon>Xylaria</taxon>
    </lineage>
</organism>
<dbReference type="InterPro" id="IPR002347">
    <property type="entry name" value="SDR_fam"/>
</dbReference>
<dbReference type="GO" id="GO:0006629">
    <property type="term" value="P:lipid metabolic process"/>
    <property type="evidence" value="ECO:0007669"/>
    <property type="project" value="InterPro"/>
</dbReference>
<dbReference type="Gene3D" id="3.40.50.12780">
    <property type="entry name" value="N-terminal domain of ligase-like"/>
    <property type="match status" value="1"/>
</dbReference>
<dbReference type="PANTHER" id="PTHR42921:SF4">
    <property type="entry name" value="ACETOACETYL-COA SYNTHASE (AFU_ORTHOLOGUE AFUA_8G04770)"/>
    <property type="match status" value="1"/>
</dbReference>
<dbReference type="Gene3D" id="3.40.50.720">
    <property type="entry name" value="NAD(P)-binding Rossmann-like Domain"/>
    <property type="match status" value="1"/>
</dbReference>
<evidence type="ECO:0000313" key="4">
    <source>
        <dbReference type="EMBL" id="KAF2963864.1"/>
    </source>
</evidence>
<keyword evidence="1" id="KW-0596">Phosphopantetheine</keyword>
<dbReference type="InterPro" id="IPR000873">
    <property type="entry name" value="AMP-dep_synth/lig_dom"/>
</dbReference>
<dbReference type="InterPro" id="IPR036291">
    <property type="entry name" value="NAD(P)-bd_dom_sf"/>
</dbReference>
<dbReference type="Pfam" id="PF00501">
    <property type="entry name" value="AMP-binding"/>
    <property type="match status" value="1"/>
</dbReference>
<dbReference type="PANTHER" id="PTHR42921">
    <property type="entry name" value="ACETOACETYL-COA SYNTHETASE"/>
    <property type="match status" value="1"/>
</dbReference>
<gene>
    <name evidence="4" type="ORF">GQX73_g9713</name>
</gene>
<accession>A0A7C8IM80</accession>
<dbReference type="InterPro" id="IPR045851">
    <property type="entry name" value="AMP-bd_C_sf"/>
</dbReference>
<dbReference type="InterPro" id="IPR020845">
    <property type="entry name" value="AMP-binding_CS"/>
</dbReference>
<protein>
    <recommendedName>
        <fullName evidence="3">AMP-dependent synthetase/ligase domain-containing protein</fullName>
    </recommendedName>
</protein>
<dbReference type="Gene3D" id="3.30.300.30">
    <property type="match status" value="1"/>
</dbReference>
<dbReference type="SUPFAM" id="SSF51735">
    <property type="entry name" value="NAD(P)-binding Rossmann-fold domains"/>
    <property type="match status" value="1"/>
</dbReference>
<evidence type="ECO:0000256" key="1">
    <source>
        <dbReference type="ARBA" id="ARBA00022450"/>
    </source>
</evidence>
<dbReference type="GO" id="GO:0030729">
    <property type="term" value="F:acetoacetate-CoA ligase activity"/>
    <property type="evidence" value="ECO:0007669"/>
    <property type="project" value="InterPro"/>
</dbReference>
<proteinExistence type="predicted"/>
<dbReference type="PROSITE" id="PS00455">
    <property type="entry name" value="AMP_BINDING"/>
    <property type="match status" value="1"/>
</dbReference>
<dbReference type="NCBIfam" id="TIGR01217">
    <property type="entry name" value="ac_ac_CoA_syn"/>
    <property type="match status" value="1"/>
</dbReference>
<dbReference type="InterPro" id="IPR042099">
    <property type="entry name" value="ANL_N_sf"/>
</dbReference>
<dbReference type="Proteomes" id="UP000481858">
    <property type="component" value="Unassembled WGS sequence"/>
</dbReference>
<dbReference type="Pfam" id="PF00106">
    <property type="entry name" value="adh_short"/>
    <property type="match status" value="1"/>
</dbReference>